<reference evidence="1" key="1">
    <citation type="submission" date="2018-02" db="EMBL/GenBank/DDBJ databases">
        <title>Rhizophora mucronata_Transcriptome.</title>
        <authorList>
            <person name="Meera S.P."/>
            <person name="Sreeshan A."/>
            <person name="Augustine A."/>
        </authorList>
    </citation>
    <scope>NUCLEOTIDE SEQUENCE</scope>
    <source>
        <tissue evidence="1">Leaf</tissue>
    </source>
</reference>
<protein>
    <submittedName>
        <fullName evidence="1">Uncharacterized protein</fullName>
    </submittedName>
</protein>
<dbReference type="AlphaFoldDB" id="A0A2P2QVX3"/>
<proteinExistence type="predicted"/>
<name>A0A2P2QVX3_RHIMU</name>
<sequence>MITPFHDIKYPSGILNCTTLGVQINKCSVQNQIFLMPTSNQACVNLQTRA</sequence>
<evidence type="ECO:0000313" key="1">
    <source>
        <dbReference type="EMBL" id="MBX71156.1"/>
    </source>
</evidence>
<accession>A0A2P2QVX3</accession>
<organism evidence="1">
    <name type="scientific">Rhizophora mucronata</name>
    <name type="common">Asiatic mangrove</name>
    <dbReference type="NCBI Taxonomy" id="61149"/>
    <lineage>
        <taxon>Eukaryota</taxon>
        <taxon>Viridiplantae</taxon>
        <taxon>Streptophyta</taxon>
        <taxon>Embryophyta</taxon>
        <taxon>Tracheophyta</taxon>
        <taxon>Spermatophyta</taxon>
        <taxon>Magnoliopsida</taxon>
        <taxon>eudicotyledons</taxon>
        <taxon>Gunneridae</taxon>
        <taxon>Pentapetalae</taxon>
        <taxon>rosids</taxon>
        <taxon>fabids</taxon>
        <taxon>Malpighiales</taxon>
        <taxon>Rhizophoraceae</taxon>
        <taxon>Rhizophora</taxon>
    </lineage>
</organism>
<dbReference type="EMBL" id="GGEC01090672">
    <property type="protein sequence ID" value="MBX71156.1"/>
    <property type="molecule type" value="Transcribed_RNA"/>
</dbReference>